<evidence type="ECO:0000256" key="3">
    <source>
        <dbReference type="ARBA" id="ARBA00022679"/>
    </source>
</evidence>
<dbReference type="Proteomes" id="UP000001887">
    <property type="component" value="Chromosome"/>
</dbReference>
<evidence type="ECO:0000256" key="2">
    <source>
        <dbReference type="ARBA" id="ARBA00006706"/>
    </source>
</evidence>
<dbReference type="InterPro" id="IPR053378">
    <property type="entry name" value="Prenyl_diphosphate_synthase"/>
</dbReference>
<dbReference type="PROSITE" id="PS00444">
    <property type="entry name" value="POLYPRENYL_SYNTHASE_2"/>
    <property type="match status" value="1"/>
</dbReference>
<dbReference type="SUPFAM" id="SSF48576">
    <property type="entry name" value="Terpenoid synthases"/>
    <property type="match status" value="1"/>
</dbReference>
<dbReference type="EMBL" id="CP001848">
    <property type="protein sequence ID" value="ADB18625.1"/>
    <property type="molecule type" value="Genomic_DNA"/>
</dbReference>
<dbReference type="CDD" id="cd00685">
    <property type="entry name" value="Trans_IPPS_HT"/>
    <property type="match status" value="1"/>
</dbReference>
<dbReference type="PANTHER" id="PTHR43281:SF1">
    <property type="entry name" value="FARNESYL DIPHOSPHATE SYNTHASE"/>
    <property type="match status" value="1"/>
</dbReference>
<organism evidence="8 9">
    <name type="scientific">Pirellula staleyi (strain ATCC 27377 / DSM 6068 / ICPB 4128)</name>
    <name type="common">Pirella staleyi</name>
    <dbReference type="NCBI Taxonomy" id="530564"/>
    <lineage>
        <taxon>Bacteria</taxon>
        <taxon>Pseudomonadati</taxon>
        <taxon>Planctomycetota</taxon>
        <taxon>Planctomycetia</taxon>
        <taxon>Pirellulales</taxon>
        <taxon>Pirellulaceae</taxon>
        <taxon>Pirellula</taxon>
    </lineage>
</organism>
<dbReference type="InterPro" id="IPR000092">
    <property type="entry name" value="Polyprenyl_synt"/>
</dbReference>
<dbReference type="InterPro" id="IPR033749">
    <property type="entry name" value="Polyprenyl_synt_CS"/>
</dbReference>
<evidence type="ECO:0000256" key="4">
    <source>
        <dbReference type="ARBA" id="ARBA00022723"/>
    </source>
</evidence>
<evidence type="ECO:0000313" key="8">
    <source>
        <dbReference type="EMBL" id="ADB18625.1"/>
    </source>
</evidence>
<dbReference type="GO" id="GO:0005737">
    <property type="term" value="C:cytoplasm"/>
    <property type="evidence" value="ECO:0007669"/>
    <property type="project" value="UniProtKB-ARBA"/>
</dbReference>
<keyword evidence="3 7" id="KW-0808">Transferase</keyword>
<protein>
    <submittedName>
        <fullName evidence="8">Polyprenyl synthetase</fullName>
    </submittedName>
</protein>
<comment type="similarity">
    <text evidence="2 7">Belongs to the FPP/GGPP synthase family.</text>
</comment>
<comment type="cofactor">
    <cofactor evidence="1">
        <name>Mg(2+)</name>
        <dbReference type="ChEBI" id="CHEBI:18420"/>
    </cofactor>
</comment>
<dbReference type="KEGG" id="psl:Psta_3971"/>
<dbReference type="SFLD" id="SFLDG01017">
    <property type="entry name" value="Polyprenyl_Transferase_Like"/>
    <property type="match status" value="1"/>
</dbReference>
<reference evidence="8 9" key="1">
    <citation type="journal article" date="2009" name="Stand. Genomic Sci.">
        <title>Complete genome sequence of Pirellula staleyi type strain (ATCC 27377).</title>
        <authorList>
            <person name="Clum A."/>
            <person name="Tindall B.J."/>
            <person name="Sikorski J."/>
            <person name="Ivanova N."/>
            <person name="Mavrommatis K."/>
            <person name="Lucas S."/>
            <person name="Glavina del Rio T."/>
            <person name="Nolan M."/>
            <person name="Chen F."/>
            <person name="Tice H."/>
            <person name="Pitluck S."/>
            <person name="Cheng J.F."/>
            <person name="Chertkov O."/>
            <person name="Brettin T."/>
            <person name="Han C."/>
            <person name="Detter J.C."/>
            <person name="Kuske C."/>
            <person name="Bruce D."/>
            <person name="Goodwin L."/>
            <person name="Ovchinikova G."/>
            <person name="Pati A."/>
            <person name="Mikhailova N."/>
            <person name="Chen A."/>
            <person name="Palaniappan K."/>
            <person name="Land M."/>
            <person name="Hauser L."/>
            <person name="Chang Y.J."/>
            <person name="Jeffries C.D."/>
            <person name="Chain P."/>
            <person name="Rohde M."/>
            <person name="Goker M."/>
            <person name="Bristow J."/>
            <person name="Eisen J.A."/>
            <person name="Markowitz V."/>
            <person name="Hugenholtz P."/>
            <person name="Kyrpides N.C."/>
            <person name="Klenk H.P."/>
            <person name="Lapidus A."/>
        </authorList>
    </citation>
    <scope>NUCLEOTIDE SEQUENCE [LARGE SCALE GENOMIC DNA]</scope>
    <source>
        <strain evidence="9">ATCC 27377 / DSM 6068 / ICPB 4128</strain>
    </source>
</reference>
<dbReference type="OrthoDB" id="9805316at2"/>
<keyword evidence="6" id="KW-0414">Isoprene biosynthesis</keyword>
<evidence type="ECO:0000313" key="9">
    <source>
        <dbReference type="Proteomes" id="UP000001887"/>
    </source>
</evidence>
<keyword evidence="5" id="KW-0460">Magnesium</keyword>
<gene>
    <name evidence="8" type="ordered locus">Psta_3971</name>
</gene>
<dbReference type="AlphaFoldDB" id="D2R214"/>
<dbReference type="InterPro" id="IPR008949">
    <property type="entry name" value="Isoprenoid_synthase_dom_sf"/>
</dbReference>
<evidence type="ECO:0000256" key="7">
    <source>
        <dbReference type="RuleBase" id="RU004466"/>
    </source>
</evidence>
<dbReference type="STRING" id="530564.Psta_3971"/>
<evidence type="ECO:0000256" key="1">
    <source>
        <dbReference type="ARBA" id="ARBA00001946"/>
    </source>
</evidence>
<dbReference type="eggNOG" id="COG0142">
    <property type="taxonomic scope" value="Bacteria"/>
</dbReference>
<proteinExistence type="inferred from homology"/>
<dbReference type="GO" id="GO:0046872">
    <property type="term" value="F:metal ion binding"/>
    <property type="evidence" value="ECO:0007669"/>
    <property type="project" value="UniProtKB-KW"/>
</dbReference>
<accession>D2R214</accession>
<keyword evidence="4" id="KW-0479">Metal-binding</keyword>
<dbReference type="GO" id="GO:0016114">
    <property type="term" value="P:terpenoid biosynthetic process"/>
    <property type="evidence" value="ECO:0007669"/>
    <property type="project" value="UniProtKB-ARBA"/>
</dbReference>
<evidence type="ECO:0000256" key="5">
    <source>
        <dbReference type="ARBA" id="ARBA00022842"/>
    </source>
</evidence>
<dbReference type="Gene3D" id="1.10.600.10">
    <property type="entry name" value="Farnesyl Diphosphate Synthase"/>
    <property type="match status" value="1"/>
</dbReference>
<dbReference type="FunFam" id="1.10.600.10:FF:000001">
    <property type="entry name" value="Geranylgeranyl diphosphate synthase"/>
    <property type="match status" value="1"/>
</dbReference>
<dbReference type="HOGENOM" id="CLU_014015_0_0_0"/>
<dbReference type="PROSITE" id="PS00723">
    <property type="entry name" value="POLYPRENYL_SYNTHASE_1"/>
    <property type="match status" value="1"/>
</dbReference>
<name>D2R214_PIRSD</name>
<dbReference type="NCBIfam" id="NF045485">
    <property type="entry name" value="FPPsyn"/>
    <property type="match status" value="1"/>
</dbReference>
<keyword evidence="9" id="KW-1185">Reference proteome</keyword>
<dbReference type="Pfam" id="PF00348">
    <property type="entry name" value="polyprenyl_synt"/>
    <property type="match status" value="1"/>
</dbReference>
<dbReference type="GO" id="GO:0004659">
    <property type="term" value="F:prenyltransferase activity"/>
    <property type="evidence" value="ECO:0007669"/>
    <property type="project" value="InterPro"/>
</dbReference>
<evidence type="ECO:0000256" key="6">
    <source>
        <dbReference type="ARBA" id="ARBA00023229"/>
    </source>
</evidence>
<dbReference type="PANTHER" id="PTHR43281">
    <property type="entry name" value="FARNESYL DIPHOSPHATE SYNTHASE"/>
    <property type="match status" value="1"/>
</dbReference>
<sequence>MLEFADFRELSKTLRSEVDDALVATTEYGPDVPTHLAEAIRHSLLAPAKRLRPLLVLIACEACGYDRSKAMPAAVAVELIHTYSLIHDDLPAMDDDDMRRGRPSCHAKFGESTGILAGDALLAQAFEVLAADHLPGPVVAKCVKELAVAAGAANLVGGQHDDLGAEFADLGLASLEAIHRRKTGAMICVSLRLGAIIAGASSEVLTALSQYGERLGLAFQIVDDLLDLEGDQQLMGKRVGKDSEAGKLTYPKLLGAEASRQRAEMLVAEAIASVSRDDLSSGALIALARYVLERKH</sequence>
<dbReference type="SFLD" id="SFLDS00005">
    <property type="entry name" value="Isoprenoid_Synthase_Type_I"/>
    <property type="match status" value="1"/>
</dbReference>